<dbReference type="SUPFAM" id="SSF81321">
    <property type="entry name" value="Family A G protein-coupled receptor-like"/>
    <property type="match status" value="1"/>
</dbReference>
<evidence type="ECO:0000256" key="1">
    <source>
        <dbReference type="SAM" id="MobiDB-lite"/>
    </source>
</evidence>
<organism evidence="3 4">
    <name type="scientific">Romanomermis culicivorax</name>
    <name type="common">Nematode worm</name>
    <dbReference type="NCBI Taxonomy" id="13658"/>
    <lineage>
        <taxon>Eukaryota</taxon>
        <taxon>Metazoa</taxon>
        <taxon>Ecdysozoa</taxon>
        <taxon>Nematoda</taxon>
        <taxon>Enoplea</taxon>
        <taxon>Dorylaimia</taxon>
        <taxon>Mermithida</taxon>
        <taxon>Mermithoidea</taxon>
        <taxon>Mermithidae</taxon>
        <taxon>Romanomermis</taxon>
    </lineage>
</organism>
<keyword evidence="2" id="KW-0472">Membrane</keyword>
<feature type="transmembrane region" description="Helical" evidence="2">
    <location>
        <begin position="293"/>
        <end position="319"/>
    </location>
</feature>
<dbReference type="PANTHER" id="PTHR46641:SF2">
    <property type="entry name" value="FMRFAMIDE RECEPTOR"/>
    <property type="match status" value="1"/>
</dbReference>
<keyword evidence="2" id="KW-0812">Transmembrane</keyword>
<dbReference type="PANTHER" id="PTHR46641">
    <property type="entry name" value="FMRFAMIDE RECEPTOR-RELATED"/>
    <property type="match status" value="1"/>
</dbReference>
<feature type="transmembrane region" description="Helical" evidence="2">
    <location>
        <begin position="108"/>
        <end position="130"/>
    </location>
</feature>
<dbReference type="WBParaSite" id="nRc.2.0.1.t28918-RA">
    <property type="protein sequence ID" value="nRc.2.0.1.t28918-RA"/>
    <property type="gene ID" value="nRc.2.0.1.g28918"/>
</dbReference>
<dbReference type="Gene3D" id="1.20.1070.10">
    <property type="entry name" value="Rhodopsin 7-helix transmembrane proteins"/>
    <property type="match status" value="1"/>
</dbReference>
<protein>
    <submittedName>
        <fullName evidence="4">G_PROTEIN_RECEP_F1_2 domain-containing protein</fullName>
    </submittedName>
</protein>
<evidence type="ECO:0000313" key="4">
    <source>
        <dbReference type="WBParaSite" id="nRc.2.0.1.t28918-RA"/>
    </source>
</evidence>
<keyword evidence="3" id="KW-1185">Reference proteome</keyword>
<proteinExistence type="predicted"/>
<accession>A0A915JS38</accession>
<reference evidence="4" key="1">
    <citation type="submission" date="2022-11" db="UniProtKB">
        <authorList>
            <consortium name="WormBaseParasite"/>
        </authorList>
    </citation>
    <scope>IDENTIFICATION</scope>
</reference>
<evidence type="ECO:0000313" key="3">
    <source>
        <dbReference type="Proteomes" id="UP000887565"/>
    </source>
</evidence>
<sequence>MRDLEEAIMFLDKFQHDLSVDIQFIASIQYEVAKFFAELNRQHFIAVPMTSTKWRGWLSPLLVAFCSLTYSLPRFFEITADYCTEVTSGELVSYLRSTALRDNKTYWLVYRIIGGSLLYSFVPFLLLLWLTCRLWLEIRRLNPRPSKSYNRSSCRLSLNPHQQQQNRSMSVSLSSHESPERRSSSGVGAPTAANALLDVLTTAAKKHQNGDSKGPIKQAVQKMPLMKRLALDEAGRRASSKSTKSDGTGIVIIEKMNHSMHVIVITKFLVCQLLPTVMDILEMSKTLSDLEKTSWIILIHCSVLLATFNSSCNFFIYYLTSATFKFDSPLV</sequence>
<feature type="transmembrane region" description="Helical" evidence="2">
    <location>
        <begin position="54"/>
        <end position="72"/>
    </location>
</feature>
<feature type="region of interest" description="Disordered" evidence="1">
    <location>
        <begin position="146"/>
        <end position="188"/>
    </location>
</feature>
<feature type="transmembrane region" description="Helical" evidence="2">
    <location>
        <begin position="262"/>
        <end position="281"/>
    </location>
</feature>
<evidence type="ECO:0000256" key="2">
    <source>
        <dbReference type="SAM" id="Phobius"/>
    </source>
</evidence>
<feature type="compositionally biased region" description="Polar residues" evidence="1">
    <location>
        <begin position="146"/>
        <end position="171"/>
    </location>
</feature>
<keyword evidence="2" id="KW-1133">Transmembrane helix</keyword>
<name>A0A915JS38_ROMCU</name>
<dbReference type="InterPro" id="IPR052954">
    <property type="entry name" value="GPCR-Ligand_Int"/>
</dbReference>
<dbReference type="Proteomes" id="UP000887565">
    <property type="component" value="Unplaced"/>
</dbReference>
<dbReference type="AlphaFoldDB" id="A0A915JS38"/>